<dbReference type="EMBL" id="PFRH01000100">
    <property type="protein sequence ID" value="PJC52388.1"/>
    <property type="molecule type" value="Genomic_DNA"/>
</dbReference>
<name>A0A2M8F9K5_9BACT</name>
<accession>A0A2M8F9K5</accession>
<evidence type="ECO:0000313" key="1">
    <source>
        <dbReference type="EMBL" id="PJC52388.1"/>
    </source>
</evidence>
<gene>
    <name evidence="1" type="ORF">CO030_03105</name>
</gene>
<organism evidence="1 2">
    <name type="scientific">Candidatus Magasanikbacteria bacterium CG_4_9_14_0_2_um_filter_42_11</name>
    <dbReference type="NCBI Taxonomy" id="1974643"/>
    <lineage>
        <taxon>Bacteria</taxon>
        <taxon>Candidatus Magasanikiibacteriota</taxon>
    </lineage>
</organism>
<evidence type="ECO:0000313" key="2">
    <source>
        <dbReference type="Proteomes" id="UP000231456"/>
    </source>
</evidence>
<sequence>MTLKINAHFFRLHTGELACELYLPGDKHGRGSDFEKQNATFLDSWELDLSGIGFFARKIVKPVLSFIGHDAEKMKQAARIVLSLYEKGYMRGQQH</sequence>
<dbReference type="Proteomes" id="UP000231456">
    <property type="component" value="Unassembled WGS sequence"/>
</dbReference>
<comment type="caution">
    <text evidence="1">The sequence shown here is derived from an EMBL/GenBank/DDBJ whole genome shotgun (WGS) entry which is preliminary data.</text>
</comment>
<proteinExistence type="predicted"/>
<dbReference type="AlphaFoldDB" id="A0A2M8F9K5"/>
<protein>
    <submittedName>
        <fullName evidence="1">Uncharacterized protein</fullName>
    </submittedName>
</protein>
<reference evidence="2" key="1">
    <citation type="submission" date="2017-09" db="EMBL/GenBank/DDBJ databases">
        <title>Depth-based differentiation of microbial function through sediment-hosted aquifers and enrichment of novel symbionts in the deep terrestrial subsurface.</title>
        <authorList>
            <person name="Probst A.J."/>
            <person name="Ladd B."/>
            <person name="Jarett J.K."/>
            <person name="Geller-Mcgrath D.E."/>
            <person name="Sieber C.M.K."/>
            <person name="Emerson J.B."/>
            <person name="Anantharaman K."/>
            <person name="Thomas B.C."/>
            <person name="Malmstrom R."/>
            <person name="Stieglmeier M."/>
            <person name="Klingl A."/>
            <person name="Woyke T."/>
            <person name="Ryan C.M."/>
            <person name="Banfield J.F."/>
        </authorList>
    </citation>
    <scope>NUCLEOTIDE SEQUENCE [LARGE SCALE GENOMIC DNA]</scope>
</reference>